<evidence type="ECO:0000313" key="5">
    <source>
        <dbReference type="Proteomes" id="UP000290037"/>
    </source>
</evidence>
<reference evidence="3" key="2">
    <citation type="submission" date="2016-11" db="EMBL/GenBank/DDBJ databases">
        <authorList>
            <person name="Jaros S."/>
            <person name="Januszkiewicz K."/>
            <person name="Wedrychowicz H."/>
        </authorList>
    </citation>
    <scope>NUCLEOTIDE SEQUENCE [LARGE SCALE GENOMIC DNA]</scope>
    <source>
        <strain evidence="3">DSM 19859</strain>
    </source>
</reference>
<dbReference type="Proteomes" id="UP000290037">
    <property type="component" value="Unassembled WGS sequence"/>
</dbReference>
<dbReference type="STRING" id="573501.SAMN04487999_2059"/>
<evidence type="ECO:0000256" key="1">
    <source>
        <dbReference type="SAM" id="MobiDB-lite"/>
    </source>
</evidence>
<dbReference type="Proteomes" id="UP000184240">
    <property type="component" value="Unassembled WGS sequence"/>
</dbReference>
<sequence>MSDKSKNDKKEDKKDIDKGPIKDDHKNQYGSTKDRKKKRRA</sequence>
<dbReference type="EMBL" id="QOVN01000002">
    <property type="protein sequence ID" value="RXG30600.1"/>
    <property type="molecule type" value="Genomic_DNA"/>
</dbReference>
<feature type="region of interest" description="Disordered" evidence="1">
    <location>
        <begin position="1"/>
        <end position="41"/>
    </location>
</feature>
<evidence type="ECO:0000313" key="4">
    <source>
        <dbReference type="Proteomes" id="UP000184240"/>
    </source>
</evidence>
<feature type="compositionally biased region" description="Basic and acidic residues" evidence="1">
    <location>
        <begin position="1"/>
        <end position="27"/>
    </location>
</feature>
<evidence type="ECO:0000313" key="2">
    <source>
        <dbReference type="EMBL" id="RXG30600.1"/>
    </source>
</evidence>
<dbReference type="EMBL" id="FQXT01000003">
    <property type="protein sequence ID" value="SHI08990.1"/>
    <property type="molecule type" value="Genomic_DNA"/>
</dbReference>
<dbReference type="RefSeq" id="WP_262490504.1">
    <property type="nucleotide sequence ID" value="NZ_FQXT01000003.1"/>
</dbReference>
<name>A0A1M5YA84_9FLAO</name>
<organism evidence="3 4">
    <name type="scientific">Leeuwenhoekiella palythoae</name>
    <dbReference type="NCBI Taxonomy" id="573501"/>
    <lineage>
        <taxon>Bacteria</taxon>
        <taxon>Pseudomonadati</taxon>
        <taxon>Bacteroidota</taxon>
        <taxon>Flavobacteriia</taxon>
        <taxon>Flavobacteriales</taxon>
        <taxon>Flavobacteriaceae</taxon>
        <taxon>Leeuwenhoekiella</taxon>
    </lineage>
</organism>
<reference evidence="2 5" key="3">
    <citation type="submission" date="2018-07" db="EMBL/GenBank/DDBJ databases">
        <title>Leeuwenhoekiella genomics.</title>
        <authorList>
            <person name="Tahon G."/>
            <person name="Willems A."/>
        </authorList>
    </citation>
    <scope>NUCLEOTIDE SEQUENCE [LARGE SCALE GENOMIC DNA]</scope>
    <source>
        <strain evidence="2 5">LMG 24856</strain>
    </source>
</reference>
<protein>
    <submittedName>
        <fullName evidence="3">Uncharacterized protein</fullName>
    </submittedName>
</protein>
<reference evidence="4" key="1">
    <citation type="submission" date="2016-11" db="EMBL/GenBank/DDBJ databases">
        <authorList>
            <person name="Varghese N."/>
            <person name="Submissions S."/>
        </authorList>
    </citation>
    <scope>NUCLEOTIDE SEQUENCE [LARGE SCALE GENOMIC DNA]</scope>
    <source>
        <strain evidence="4">DSM 19859</strain>
    </source>
</reference>
<dbReference type="AlphaFoldDB" id="A0A1M5YA84"/>
<keyword evidence="5" id="KW-1185">Reference proteome</keyword>
<evidence type="ECO:0000313" key="3">
    <source>
        <dbReference type="EMBL" id="SHI08990.1"/>
    </source>
</evidence>
<accession>A0A1M5YA84</accession>
<gene>
    <name evidence="2" type="ORF">DSM01_1351</name>
    <name evidence="3" type="ORF">SAMN04487999_2059</name>
</gene>
<proteinExistence type="predicted"/>